<evidence type="ECO:0000313" key="3">
    <source>
        <dbReference type="Proteomes" id="UP001620295"/>
    </source>
</evidence>
<dbReference type="PROSITE" id="PS51819">
    <property type="entry name" value="VOC"/>
    <property type="match status" value="1"/>
</dbReference>
<comment type="caution">
    <text evidence="2">The sequence shown here is derived from an EMBL/GenBank/DDBJ whole genome shotgun (WGS) entry which is preliminary data.</text>
</comment>
<dbReference type="InterPro" id="IPR037523">
    <property type="entry name" value="VOC_core"/>
</dbReference>
<protein>
    <submittedName>
        <fullName evidence="2">VOC family protein</fullName>
    </submittedName>
</protein>
<dbReference type="InterPro" id="IPR004360">
    <property type="entry name" value="Glyas_Fos-R_dOase_dom"/>
</dbReference>
<sequence length="117" mass="13186">MAIRRVMPIVHSEDEDMDQNRDFYGRLGFEEVMNHGWIMTLASPTTPAAQVSFMTSDKTAPVSPDISVEVDDVDAAYAAIREAGAEIVHPLQDEEWGVRRFFVRDPNGRVVNVLSHR</sequence>
<dbReference type="PANTHER" id="PTHR34109">
    <property type="entry name" value="BNAUNNG04460D PROTEIN-RELATED"/>
    <property type="match status" value="1"/>
</dbReference>
<organism evidence="2 3">
    <name type="scientific">Streptomyces milbemycinicus</name>
    <dbReference type="NCBI Taxonomy" id="476552"/>
    <lineage>
        <taxon>Bacteria</taxon>
        <taxon>Bacillati</taxon>
        <taxon>Actinomycetota</taxon>
        <taxon>Actinomycetes</taxon>
        <taxon>Kitasatosporales</taxon>
        <taxon>Streptomycetaceae</taxon>
        <taxon>Streptomyces</taxon>
    </lineage>
</organism>
<keyword evidence="3" id="KW-1185">Reference proteome</keyword>
<name>A0ABW8LHA4_9ACTN</name>
<accession>A0ABW8LHA4</accession>
<dbReference type="Pfam" id="PF00903">
    <property type="entry name" value="Glyoxalase"/>
    <property type="match status" value="1"/>
</dbReference>
<dbReference type="InterPro" id="IPR029068">
    <property type="entry name" value="Glyas_Bleomycin-R_OHBP_Dase"/>
</dbReference>
<dbReference type="EMBL" id="JBJDQH010000003">
    <property type="protein sequence ID" value="MFK4265295.1"/>
    <property type="molecule type" value="Genomic_DNA"/>
</dbReference>
<evidence type="ECO:0000313" key="2">
    <source>
        <dbReference type="EMBL" id="MFK4265295.1"/>
    </source>
</evidence>
<dbReference type="SUPFAM" id="SSF54593">
    <property type="entry name" value="Glyoxalase/Bleomycin resistance protein/Dihydroxybiphenyl dioxygenase"/>
    <property type="match status" value="1"/>
</dbReference>
<dbReference type="Proteomes" id="UP001620295">
    <property type="component" value="Unassembled WGS sequence"/>
</dbReference>
<reference evidence="2 3" key="1">
    <citation type="submission" date="2024-11" db="EMBL/GenBank/DDBJ databases">
        <title>The Natural Products Discovery Center: Release of the First 8490 Sequenced Strains for Exploring Actinobacteria Biosynthetic Diversity.</title>
        <authorList>
            <person name="Kalkreuter E."/>
            <person name="Kautsar S.A."/>
            <person name="Yang D."/>
            <person name="Bader C.D."/>
            <person name="Teijaro C.N."/>
            <person name="Fluegel L."/>
            <person name="Davis C.M."/>
            <person name="Simpson J.R."/>
            <person name="Lauterbach L."/>
            <person name="Steele A.D."/>
            <person name="Gui C."/>
            <person name="Meng S."/>
            <person name="Li G."/>
            <person name="Viehrig K."/>
            <person name="Ye F."/>
            <person name="Su P."/>
            <person name="Kiefer A.F."/>
            <person name="Nichols A."/>
            <person name="Cepeda A.J."/>
            <person name="Yan W."/>
            <person name="Fan B."/>
            <person name="Jiang Y."/>
            <person name="Adhikari A."/>
            <person name="Zheng C.-J."/>
            <person name="Schuster L."/>
            <person name="Cowan T.M."/>
            <person name="Smanski M.J."/>
            <person name="Chevrette M.G."/>
            <person name="De Carvalho L.P.S."/>
            <person name="Shen B."/>
        </authorList>
    </citation>
    <scope>NUCLEOTIDE SEQUENCE [LARGE SCALE GENOMIC DNA]</scope>
    <source>
        <strain evidence="2 3">NPDC020863</strain>
    </source>
</reference>
<dbReference type="RefSeq" id="WP_404746027.1">
    <property type="nucleotide sequence ID" value="NZ_JBJDQH010000003.1"/>
</dbReference>
<gene>
    <name evidence="2" type="ORF">ACI2L5_10145</name>
</gene>
<evidence type="ECO:0000259" key="1">
    <source>
        <dbReference type="PROSITE" id="PS51819"/>
    </source>
</evidence>
<dbReference type="Gene3D" id="3.10.180.10">
    <property type="entry name" value="2,3-Dihydroxybiphenyl 1,2-Dioxygenase, domain 1"/>
    <property type="match status" value="1"/>
</dbReference>
<feature type="domain" description="VOC" evidence="1">
    <location>
        <begin position="5"/>
        <end position="116"/>
    </location>
</feature>
<dbReference type="PANTHER" id="PTHR34109:SF4">
    <property type="entry name" value="LYASE"/>
    <property type="match status" value="1"/>
</dbReference>
<proteinExistence type="predicted"/>